<dbReference type="EMBL" id="JASPKZ010008537">
    <property type="protein sequence ID" value="KAJ9579295.1"/>
    <property type="molecule type" value="Genomic_DNA"/>
</dbReference>
<protein>
    <submittedName>
        <fullName evidence="2">Uncharacterized protein</fullName>
    </submittedName>
</protein>
<evidence type="ECO:0000313" key="2">
    <source>
        <dbReference type="EMBL" id="KAJ9579295.1"/>
    </source>
</evidence>
<sequence length="50" mass="5487">VPEMNEVAAEASKVSVKASLFTLLLQNVGMWIGVSILYILARYQDSINFG</sequence>
<proteinExistence type="predicted"/>
<feature type="transmembrane region" description="Helical" evidence="1">
    <location>
        <begin position="20"/>
        <end position="41"/>
    </location>
</feature>
<reference evidence="2" key="2">
    <citation type="submission" date="2023-05" db="EMBL/GenBank/DDBJ databases">
        <authorList>
            <person name="Fouks B."/>
        </authorList>
    </citation>
    <scope>NUCLEOTIDE SEQUENCE</scope>
    <source>
        <strain evidence="2">Stay&amp;Tobe</strain>
        <tissue evidence="2">Testes</tissue>
    </source>
</reference>
<evidence type="ECO:0000256" key="1">
    <source>
        <dbReference type="SAM" id="Phobius"/>
    </source>
</evidence>
<keyword evidence="1" id="KW-1133">Transmembrane helix</keyword>
<evidence type="ECO:0000313" key="3">
    <source>
        <dbReference type="Proteomes" id="UP001233999"/>
    </source>
</evidence>
<comment type="caution">
    <text evidence="2">The sequence shown here is derived from an EMBL/GenBank/DDBJ whole genome shotgun (WGS) entry which is preliminary data.</text>
</comment>
<keyword evidence="1" id="KW-0812">Transmembrane</keyword>
<keyword evidence="3" id="KW-1185">Reference proteome</keyword>
<gene>
    <name evidence="2" type="ORF">L9F63_024599</name>
</gene>
<accession>A0AAD8E6N8</accession>
<keyword evidence="1" id="KW-0472">Membrane</keyword>
<dbReference type="AlphaFoldDB" id="A0AAD8E6N8"/>
<dbReference type="Proteomes" id="UP001233999">
    <property type="component" value="Unassembled WGS sequence"/>
</dbReference>
<name>A0AAD8E6N8_DIPPU</name>
<feature type="non-terminal residue" evidence="2">
    <location>
        <position position="1"/>
    </location>
</feature>
<reference evidence="2" key="1">
    <citation type="journal article" date="2023" name="IScience">
        <title>Live-bearing cockroach genome reveals convergent evolutionary mechanisms linked to viviparity in insects and beyond.</title>
        <authorList>
            <person name="Fouks B."/>
            <person name="Harrison M.C."/>
            <person name="Mikhailova A.A."/>
            <person name="Marchal E."/>
            <person name="English S."/>
            <person name="Carruthers M."/>
            <person name="Jennings E.C."/>
            <person name="Chiamaka E.L."/>
            <person name="Frigard R.A."/>
            <person name="Pippel M."/>
            <person name="Attardo G.M."/>
            <person name="Benoit J.B."/>
            <person name="Bornberg-Bauer E."/>
            <person name="Tobe S.S."/>
        </authorList>
    </citation>
    <scope>NUCLEOTIDE SEQUENCE</scope>
    <source>
        <strain evidence="2">Stay&amp;Tobe</strain>
    </source>
</reference>
<organism evidence="2 3">
    <name type="scientific">Diploptera punctata</name>
    <name type="common">Pacific beetle cockroach</name>
    <dbReference type="NCBI Taxonomy" id="6984"/>
    <lineage>
        <taxon>Eukaryota</taxon>
        <taxon>Metazoa</taxon>
        <taxon>Ecdysozoa</taxon>
        <taxon>Arthropoda</taxon>
        <taxon>Hexapoda</taxon>
        <taxon>Insecta</taxon>
        <taxon>Pterygota</taxon>
        <taxon>Neoptera</taxon>
        <taxon>Polyneoptera</taxon>
        <taxon>Dictyoptera</taxon>
        <taxon>Blattodea</taxon>
        <taxon>Blaberoidea</taxon>
        <taxon>Blaberidae</taxon>
        <taxon>Diplopterinae</taxon>
        <taxon>Diploptera</taxon>
    </lineage>
</organism>